<organism evidence="5 6">
    <name type="scientific">Iris pallida</name>
    <name type="common">Sweet iris</name>
    <dbReference type="NCBI Taxonomy" id="29817"/>
    <lineage>
        <taxon>Eukaryota</taxon>
        <taxon>Viridiplantae</taxon>
        <taxon>Streptophyta</taxon>
        <taxon>Embryophyta</taxon>
        <taxon>Tracheophyta</taxon>
        <taxon>Spermatophyta</taxon>
        <taxon>Magnoliopsida</taxon>
        <taxon>Liliopsida</taxon>
        <taxon>Asparagales</taxon>
        <taxon>Iridaceae</taxon>
        <taxon>Iridoideae</taxon>
        <taxon>Irideae</taxon>
        <taxon>Iris</taxon>
    </lineage>
</organism>
<dbReference type="EMBL" id="JANAVB010007399">
    <property type="protein sequence ID" value="KAJ6842690.1"/>
    <property type="molecule type" value="Genomic_DNA"/>
</dbReference>
<accession>A0AAX6HNU4</accession>
<evidence type="ECO:0000256" key="3">
    <source>
        <dbReference type="SAM" id="MobiDB-lite"/>
    </source>
</evidence>
<evidence type="ECO:0000313" key="5">
    <source>
        <dbReference type="EMBL" id="KAJ6842690.1"/>
    </source>
</evidence>
<feature type="compositionally biased region" description="Polar residues" evidence="3">
    <location>
        <begin position="326"/>
        <end position="336"/>
    </location>
</feature>
<feature type="region of interest" description="Disordered" evidence="3">
    <location>
        <begin position="211"/>
        <end position="232"/>
    </location>
</feature>
<comment type="caution">
    <text evidence="5">The sequence shown here is derived from an EMBL/GenBank/DDBJ whole genome shotgun (WGS) entry which is preliminary data.</text>
</comment>
<dbReference type="GO" id="GO:0005737">
    <property type="term" value="C:cytoplasm"/>
    <property type="evidence" value="ECO:0007669"/>
    <property type="project" value="TreeGrafter"/>
</dbReference>
<dbReference type="GO" id="GO:0046872">
    <property type="term" value="F:metal ion binding"/>
    <property type="evidence" value="ECO:0007669"/>
    <property type="project" value="UniProtKB-KW"/>
</dbReference>
<protein>
    <submittedName>
        <fullName evidence="5">Inactive tRNA-specific adenosine deaminase-like protein 3 isoform X2</fullName>
    </submittedName>
</protein>
<dbReference type="GO" id="GO:0002100">
    <property type="term" value="P:tRNA wobble adenosine to inosine editing"/>
    <property type="evidence" value="ECO:0007669"/>
    <property type="project" value="InterPro"/>
</dbReference>
<proteinExistence type="inferred from homology"/>
<gene>
    <name evidence="5" type="ORF">M6B38_298095</name>
</gene>
<dbReference type="PANTHER" id="PTHR11079">
    <property type="entry name" value="CYTOSINE DEAMINASE FAMILY MEMBER"/>
    <property type="match status" value="1"/>
</dbReference>
<evidence type="ECO:0000256" key="2">
    <source>
        <dbReference type="ARBA" id="ARBA00038160"/>
    </source>
</evidence>
<comment type="similarity">
    <text evidence="2">Belongs to the cytidine and deoxycytidylate deaminase family. ADAT3 subfamily.</text>
</comment>
<reference evidence="5" key="2">
    <citation type="submission" date="2023-04" db="EMBL/GenBank/DDBJ databases">
        <authorList>
            <person name="Bruccoleri R.E."/>
            <person name="Oakeley E.J."/>
            <person name="Faust A.-M."/>
            <person name="Dessus-Babus S."/>
            <person name="Altorfer M."/>
            <person name="Burckhardt D."/>
            <person name="Oertli M."/>
            <person name="Naumann U."/>
            <person name="Petersen F."/>
            <person name="Wong J."/>
        </authorList>
    </citation>
    <scope>NUCLEOTIDE SEQUENCE</scope>
    <source>
        <strain evidence="5">GSM-AAB239-AS_SAM_17_03QT</strain>
        <tissue evidence="5">Leaf</tissue>
    </source>
</reference>
<feature type="domain" description="CMP/dCMP-type deaminase" evidence="4">
    <location>
        <begin position="279"/>
        <end position="416"/>
    </location>
</feature>
<reference evidence="5" key="1">
    <citation type="journal article" date="2023" name="GigaByte">
        <title>Genome assembly of the bearded iris, Iris pallida Lam.</title>
        <authorList>
            <person name="Bruccoleri R.E."/>
            <person name="Oakeley E.J."/>
            <person name="Faust A.M.E."/>
            <person name="Altorfer M."/>
            <person name="Dessus-Babus S."/>
            <person name="Burckhardt D."/>
            <person name="Oertli M."/>
            <person name="Naumann U."/>
            <person name="Petersen F."/>
            <person name="Wong J."/>
        </authorList>
    </citation>
    <scope>NUCLEOTIDE SEQUENCE</scope>
    <source>
        <strain evidence="5">GSM-AAB239-AS_SAM_17_03QT</strain>
    </source>
</reference>
<dbReference type="Gene3D" id="3.40.140.10">
    <property type="entry name" value="Cytidine Deaminase, domain 2"/>
    <property type="match status" value="1"/>
</dbReference>
<keyword evidence="6" id="KW-1185">Reference proteome</keyword>
<dbReference type="GO" id="GO:0052717">
    <property type="term" value="F:tRNA-specific adenosine-34 deaminase activity"/>
    <property type="evidence" value="ECO:0007669"/>
    <property type="project" value="UniProtKB-EC"/>
</dbReference>
<evidence type="ECO:0000256" key="1">
    <source>
        <dbReference type="ARBA" id="ARBA00022694"/>
    </source>
</evidence>
<keyword evidence="1" id="KW-0819">tRNA processing</keyword>
<dbReference type="InterPro" id="IPR016193">
    <property type="entry name" value="Cytidine_deaminase-like"/>
</dbReference>
<dbReference type="GO" id="GO:0005634">
    <property type="term" value="C:nucleus"/>
    <property type="evidence" value="ECO:0007669"/>
    <property type="project" value="TreeGrafter"/>
</dbReference>
<dbReference type="Proteomes" id="UP001140949">
    <property type="component" value="Unassembled WGS sequence"/>
</dbReference>
<sequence>MLELQGKMMQWEIVHIPEKTPSSSLDQSLVDVLACAVEPKLANSLVRQLSRICPLENLRHVKRVRRRCVEGKVELSVIVCLSSGHDNLMEGIPDDLLQLINSNKLSLFKAKVAKYAALSKEEWEEQCKYWPTSYHPPNDIDSITTFSEEDSQLSFDYMRRAIQFTHLSCLAGKVVNASVIVDPQRKTIIATAIDETCCSSILKNTSSKDVNHNKLSATTSSPHSNANGSVNEDDSVTNLLPSFISNSYTGVSCLNPWGWNTHNPQNASSLVKCGSKFNSSWHPLRHAAMVAIEKAAARDRQLFPFSGSAEDLSNSDKSLQHFSNSFQAKRQKTQQSENEDTSVKDDHVLHNEHTLVKDEHANGFPSEEMRPYLCTGFDIYLVWEPCTMCAMALVHQRIRRVFYAFPNPTAGALGSVYRLQGERSLNHHYSVFRIMLPEKALYEVE</sequence>
<dbReference type="PROSITE" id="PS51747">
    <property type="entry name" value="CYT_DCMP_DEAMINASES_2"/>
    <property type="match status" value="1"/>
</dbReference>
<dbReference type="AlphaFoldDB" id="A0AAX6HNU4"/>
<evidence type="ECO:0000259" key="4">
    <source>
        <dbReference type="PROSITE" id="PS51747"/>
    </source>
</evidence>
<dbReference type="InterPro" id="IPR002125">
    <property type="entry name" value="CMP_dCMP_dom"/>
</dbReference>
<feature type="region of interest" description="Disordered" evidence="3">
    <location>
        <begin position="326"/>
        <end position="349"/>
    </location>
</feature>
<dbReference type="SUPFAM" id="SSF53927">
    <property type="entry name" value="Cytidine deaminase-like"/>
    <property type="match status" value="1"/>
</dbReference>
<name>A0AAX6HNU4_IRIPA</name>
<evidence type="ECO:0000313" key="6">
    <source>
        <dbReference type="Proteomes" id="UP001140949"/>
    </source>
</evidence>
<dbReference type="PANTHER" id="PTHR11079:SF156">
    <property type="entry name" value="INACTIVE TRNA-SPECIFIC ADENOSINE DEAMINASE-LIKE PROTEIN 3-RELATED"/>
    <property type="match status" value="1"/>
</dbReference>